<dbReference type="Proteomes" id="UP000054805">
    <property type="component" value="Unassembled WGS sequence"/>
</dbReference>
<evidence type="ECO:0000313" key="4">
    <source>
        <dbReference type="Proteomes" id="UP000054826"/>
    </source>
</evidence>
<dbReference type="EMBL" id="JYDV01000021">
    <property type="protein sequence ID" value="KRZ41327.1"/>
    <property type="molecule type" value="Genomic_DNA"/>
</dbReference>
<keyword evidence="3" id="KW-1185">Reference proteome</keyword>
<name>A0A0V1K276_TRIPS</name>
<evidence type="ECO:0000313" key="2">
    <source>
        <dbReference type="EMBL" id="KRZ41327.1"/>
    </source>
</evidence>
<accession>A0A0V1K276</accession>
<reference evidence="3 4" key="1">
    <citation type="submission" date="2015-01" db="EMBL/GenBank/DDBJ databases">
        <title>Evolution of Trichinella species and genotypes.</title>
        <authorList>
            <person name="Korhonen P.K."/>
            <person name="Edoardo P."/>
            <person name="Giuseppe L.R."/>
            <person name="Gasser R.B."/>
        </authorList>
    </citation>
    <scope>NUCLEOTIDE SEQUENCE [LARGE SCALE GENOMIC DNA]</scope>
    <source>
        <strain evidence="2">ISS176</strain>
        <strain evidence="1">ISS588</strain>
    </source>
</reference>
<gene>
    <name evidence="1" type="ORF">T4B_5870</name>
    <name evidence="2" type="ORF">T4C_2391</name>
</gene>
<dbReference type="AlphaFoldDB" id="A0A0V1K276"/>
<comment type="caution">
    <text evidence="2">The sequence shown here is derived from an EMBL/GenBank/DDBJ whole genome shotgun (WGS) entry which is preliminary data.</text>
</comment>
<evidence type="ECO:0000313" key="3">
    <source>
        <dbReference type="Proteomes" id="UP000054805"/>
    </source>
</evidence>
<dbReference type="EMBL" id="JYDS01000009">
    <property type="protein sequence ID" value="KRZ33400.1"/>
    <property type="molecule type" value="Genomic_DNA"/>
</dbReference>
<protein>
    <submittedName>
        <fullName evidence="2">Uncharacterized protein</fullName>
    </submittedName>
</protein>
<sequence>MKYILSRIKTFKKHFQLCKAIFICLQLKRSCKYLKLSLLFIENLCRINCLLPDSGNYWKKNEFVPNAVICSLADRVTTCSLEEVKLMLVSRAAVKRVSFNRSGLNGLNSCYLDPAATLLSRGQKHKSKLQT</sequence>
<evidence type="ECO:0000313" key="1">
    <source>
        <dbReference type="EMBL" id="KRZ33400.1"/>
    </source>
</evidence>
<organism evidence="2 4">
    <name type="scientific">Trichinella pseudospiralis</name>
    <name type="common">Parasitic roundworm</name>
    <dbReference type="NCBI Taxonomy" id="6337"/>
    <lineage>
        <taxon>Eukaryota</taxon>
        <taxon>Metazoa</taxon>
        <taxon>Ecdysozoa</taxon>
        <taxon>Nematoda</taxon>
        <taxon>Enoplea</taxon>
        <taxon>Dorylaimia</taxon>
        <taxon>Trichinellida</taxon>
        <taxon>Trichinellidae</taxon>
        <taxon>Trichinella</taxon>
    </lineage>
</organism>
<proteinExistence type="predicted"/>
<dbReference type="Proteomes" id="UP000054826">
    <property type="component" value="Unassembled WGS sequence"/>
</dbReference>